<organism evidence="1 2">
    <name type="scientific">Coccidioides posadasii RMSCC 3488</name>
    <dbReference type="NCBI Taxonomy" id="454284"/>
    <lineage>
        <taxon>Eukaryota</taxon>
        <taxon>Fungi</taxon>
        <taxon>Dikarya</taxon>
        <taxon>Ascomycota</taxon>
        <taxon>Pezizomycotina</taxon>
        <taxon>Eurotiomycetes</taxon>
        <taxon>Eurotiomycetidae</taxon>
        <taxon>Onygenales</taxon>
        <taxon>Onygenaceae</taxon>
        <taxon>Coccidioides</taxon>
    </lineage>
</organism>
<accession>A0A0J6IBV8</accession>
<evidence type="ECO:0000313" key="1">
    <source>
        <dbReference type="EMBL" id="KMM69112.1"/>
    </source>
</evidence>
<reference evidence="1 2" key="1">
    <citation type="submission" date="2007-06" db="EMBL/GenBank/DDBJ databases">
        <title>The Genome Sequence of Coccidioides posadasii RMSCC_3488.</title>
        <authorList>
            <consortium name="Coccidioides Genome Resources Consortium"/>
            <consortium name="The Broad Institute Genome Sequencing Platform"/>
            <person name="Henn M.R."/>
            <person name="Sykes S."/>
            <person name="Young S."/>
            <person name="Jaffe D."/>
            <person name="Berlin A."/>
            <person name="Alvarez P."/>
            <person name="Butler J."/>
            <person name="Gnerre S."/>
            <person name="Grabherr M."/>
            <person name="Mauceli E."/>
            <person name="Brockman W."/>
            <person name="Kodira C."/>
            <person name="Alvarado L."/>
            <person name="Zeng Q."/>
            <person name="Crawford M."/>
            <person name="Antoine C."/>
            <person name="Devon K."/>
            <person name="Galgiani J."/>
            <person name="Orsborn K."/>
            <person name="Lewis M.L."/>
            <person name="Nusbaum C."/>
            <person name="Galagan J."/>
            <person name="Birren B."/>
        </authorList>
    </citation>
    <scope>NUCLEOTIDE SEQUENCE [LARGE SCALE GENOMIC DNA]</scope>
    <source>
        <strain evidence="1 2">RMSCC 3488</strain>
    </source>
</reference>
<gene>
    <name evidence="1" type="ORF">CPAG_05434</name>
</gene>
<proteinExistence type="predicted"/>
<reference evidence="2" key="3">
    <citation type="journal article" date="2010" name="Genome Res.">
        <title>Population genomic sequencing of Coccidioides fungi reveals recent hybridization and transposon control.</title>
        <authorList>
            <person name="Neafsey D.E."/>
            <person name="Barker B.M."/>
            <person name="Sharpton T.J."/>
            <person name="Stajich J.E."/>
            <person name="Park D.J."/>
            <person name="Whiston E."/>
            <person name="Hung C.-Y."/>
            <person name="McMahan C."/>
            <person name="White J."/>
            <person name="Sykes S."/>
            <person name="Heiman D."/>
            <person name="Young S."/>
            <person name="Zeng Q."/>
            <person name="Abouelleil A."/>
            <person name="Aftuck L."/>
            <person name="Bessette D."/>
            <person name="Brown A."/>
            <person name="FitzGerald M."/>
            <person name="Lui A."/>
            <person name="Macdonald J.P."/>
            <person name="Priest M."/>
            <person name="Orbach M.J."/>
            <person name="Galgiani J.N."/>
            <person name="Kirkland T.N."/>
            <person name="Cole G.T."/>
            <person name="Birren B.W."/>
            <person name="Henn M.R."/>
            <person name="Taylor J.W."/>
            <person name="Rounsley S.D."/>
        </authorList>
    </citation>
    <scope>NUCLEOTIDE SEQUENCE [LARGE SCALE GENOMIC DNA]</scope>
    <source>
        <strain evidence="2">RMSCC 3488</strain>
    </source>
</reference>
<dbReference type="Proteomes" id="UP000054567">
    <property type="component" value="Unassembled WGS sequence"/>
</dbReference>
<dbReference type="EMBL" id="DS268111">
    <property type="protein sequence ID" value="KMM69112.1"/>
    <property type="molecule type" value="Genomic_DNA"/>
</dbReference>
<reference evidence="2" key="2">
    <citation type="journal article" date="2009" name="Genome Res.">
        <title>Comparative genomic analyses of the human fungal pathogens Coccidioides and their relatives.</title>
        <authorList>
            <person name="Sharpton T.J."/>
            <person name="Stajich J.E."/>
            <person name="Rounsley S.D."/>
            <person name="Gardner M.J."/>
            <person name="Wortman J.R."/>
            <person name="Jordar V.S."/>
            <person name="Maiti R."/>
            <person name="Kodira C.D."/>
            <person name="Neafsey D.E."/>
            <person name="Zeng Q."/>
            <person name="Hung C.-Y."/>
            <person name="McMahan C."/>
            <person name="Muszewska A."/>
            <person name="Grynberg M."/>
            <person name="Mandel M.A."/>
            <person name="Kellner E.M."/>
            <person name="Barker B.M."/>
            <person name="Galgiani J.N."/>
            <person name="Orbach M.J."/>
            <person name="Kirkland T.N."/>
            <person name="Cole G.T."/>
            <person name="Henn M.R."/>
            <person name="Birren B.W."/>
            <person name="Taylor J.W."/>
        </authorList>
    </citation>
    <scope>NUCLEOTIDE SEQUENCE [LARGE SCALE GENOMIC DNA]</scope>
    <source>
        <strain evidence="2">RMSCC 3488</strain>
    </source>
</reference>
<dbReference type="VEuPathDB" id="FungiDB:CPAG_05434"/>
<name>A0A0J6IBV8_COCPO</name>
<dbReference type="AlphaFoldDB" id="A0A0J6IBV8"/>
<evidence type="ECO:0000313" key="2">
    <source>
        <dbReference type="Proteomes" id="UP000054567"/>
    </source>
</evidence>
<protein>
    <submittedName>
        <fullName evidence="1">Uncharacterized protein</fullName>
    </submittedName>
</protein>
<sequence length="106" mass="12005">MSSLCRRCWRRGVQMPPPRPPIQARSAWYRIDIYSMAAGIHNPKHWEPKQLLHVLDTLQNNVEASTICHNPFLSCCSPSVEACLACIPASQRACLRLRKGLIMHLG</sequence>